<organism evidence="2 3">
    <name type="scientific">Nocardioides oleivorans</name>
    <dbReference type="NCBI Taxonomy" id="273676"/>
    <lineage>
        <taxon>Bacteria</taxon>
        <taxon>Bacillati</taxon>
        <taxon>Actinomycetota</taxon>
        <taxon>Actinomycetes</taxon>
        <taxon>Propionibacteriales</taxon>
        <taxon>Nocardioidaceae</taxon>
        <taxon>Nocardioides</taxon>
    </lineage>
</organism>
<dbReference type="AlphaFoldDB" id="A0A4Q2RQ59"/>
<dbReference type="RefSeq" id="WP_129401986.1">
    <property type="nucleotide sequence ID" value="NZ_SDWT01000003.1"/>
</dbReference>
<dbReference type="Proteomes" id="UP000294071">
    <property type="component" value="Unassembled WGS sequence"/>
</dbReference>
<proteinExistence type="predicted"/>
<sequence length="236" mass="24477">MSALSRSLVAVSLAAALTVAGARATPASADGPTGARPSARVATSTTSVVLSTTRSAYGQTVTATAAVATSTGRADGDVYVSVDGVASKVNLSATGSATVVLPDAPVGDHAVTATFVPQFPVDQQGSTSPAQAWTVGQVRTRLFVDVQGRGLRIPTVVRVEAGGEYGSTPTGRVTITLERIGTGRTTVRTKVLPREGVVEARYGRLPRGGYRSVVTYAGDAEHLPEKRVQRFRVRQR</sequence>
<evidence type="ECO:0008006" key="4">
    <source>
        <dbReference type="Google" id="ProtNLM"/>
    </source>
</evidence>
<evidence type="ECO:0000313" key="3">
    <source>
        <dbReference type="Proteomes" id="UP000294071"/>
    </source>
</evidence>
<comment type="caution">
    <text evidence="2">The sequence shown here is derived from an EMBL/GenBank/DDBJ whole genome shotgun (WGS) entry which is preliminary data.</text>
</comment>
<dbReference type="GO" id="GO:0005975">
    <property type="term" value="P:carbohydrate metabolic process"/>
    <property type="evidence" value="ECO:0007669"/>
    <property type="project" value="UniProtKB-ARBA"/>
</dbReference>
<dbReference type="InterPro" id="IPR013783">
    <property type="entry name" value="Ig-like_fold"/>
</dbReference>
<evidence type="ECO:0000313" key="2">
    <source>
        <dbReference type="EMBL" id="RYB91091.1"/>
    </source>
</evidence>
<name>A0A4Q2RQ59_9ACTN</name>
<protein>
    <recommendedName>
        <fullName evidence="4">Ig-like domain repeat protein</fullName>
    </recommendedName>
</protein>
<reference evidence="2 3" key="1">
    <citation type="submission" date="2019-01" db="EMBL/GenBank/DDBJ databases">
        <title>Novel species of Nocardioides.</title>
        <authorList>
            <person name="Liu Q."/>
            <person name="Xin Y.-H."/>
        </authorList>
    </citation>
    <scope>NUCLEOTIDE SEQUENCE [LARGE SCALE GENOMIC DNA]</scope>
    <source>
        <strain evidence="2 3">CGMCC 4.6882</strain>
    </source>
</reference>
<keyword evidence="1" id="KW-0732">Signal</keyword>
<evidence type="ECO:0000256" key="1">
    <source>
        <dbReference type="SAM" id="SignalP"/>
    </source>
</evidence>
<keyword evidence="3" id="KW-1185">Reference proteome</keyword>
<accession>A0A4Q2RQ59</accession>
<dbReference type="OrthoDB" id="3785594at2"/>
<dbReference type="EMBL" id="SDWT01000003">
    <property type="protein sequence ID" value="RYB91091.1"/>
    <property type="molecule type" value="Genomic_DNA"/>
</dbReference>
<dbReference type="Gene3D" id="2.60.40.10">
    <property type="entry name" value="Immunoglobulins"/>
    <property type="match status" value="1"/>
</dbReference>
<feature type="chain" id="PRO_5020442761" description="Ig-like domain repeat protein" evidence="1">
    <location>
        <begin position="30"/>
        <end position="236"/>
    </location>
</feature>
<gene>
    <name evidence="2" type="ORF">EUA93_19385</name>
</gene>
<feature type="signal peptide" evidence="1">
    <location>
        <begin position="1"/>
        <end position="29"/>
    </location>
</feature>